<evidence type="ECO:0000256" key="1">
    <source>
        <dbReference type="SAM" id="MobiDB-lite"/>
    </source>
</evidence>
<dbReference type="CDD" id="cd00093">
    <property type="entry name" value="HTH_XRE"/>
    <property type="match status" value="1"/>
</dbReference>
<keyword evidence="4" id="KW-1185">Reference proteome</keyword>
<dbReference type="PROSITE" id="PS50943">
    <property type="entry name" value="HTH_CROC1"/>
    <property type="match status" value="1"/>
</dbReference>
<name>A0ABQ5R3V9_9ACTN</name>
<dbReference type="InterPro" id="IPR001387">
    <property type="entry name" value="Cro/C1-type_HTH"/>
</dbReference>
<protein>
    <recommendedName>
        <fullName evidence="2">HTH cro/C1-type domain-containing protein</fullName>
    </recommendedName>
</protein>
<dbReference type="InterPro" id="IPR010982">
    <property type="entry name" value="Lambda_DNA-bd_dom_sf"/>
</dbReference>
<dbReference type="Gene3D" id="1.10.260.40">
    <property type="entry name" value="lambda repressor-like DNA-binding domains"/>
    <property type="match status" value="1"/>
</dbReference>
<dbReference type="Proteomes" id="UP001144280">
    <property type="component" value="Unassembled WGS sequence"/>
</dbReference>
<feature type="region of interest" description="Disordered" evidence="1">
    <location>
        <begin position="164"/>
        <end position="190"/>
    </location>
</feature>
<sequence length="496" mass="51069">MHVSDRQHVPDPDGTQSIAPEIFGARLAALRMGRGWSQLRLAEQLCAAAGVPTVSRHEVSRWERGERVPGEFWLGWLAVVLDSPHAELVAAAARARRRPTRRPAGGSGTGGQAELLRLARAWLVDPGGWPGPADRWPAIEPHAPAARLAAVAVGLARGLAPIEAPSEGPFEGPTQAPAAPPSGAPAETAGGLGAAVAELRRLDDLVGGADLAGPASRRLDGVLATMVEDGVTPATRHGLLALVAEAAQLTGWVAADAGDVAGALSAYRIALVTAGAAGDRPLGAHVLGSASHLLAASEPGDALLLARMALAGARRGASASLRALLLHRLAIAATGCGERRLAHAALAAAETARRRRDPRHDPPWLYWLGDTELSALTGRCLAALGRPLRAEPLLTAAVTGATGPRSAAVYGAWLARACLDLGEVERACEVAGGALLDAIRSGSARAATEVDRVRVPLAAHRHLPEAHAYTEFVAVCRPYLPTAVIGTTLAGKGVNV</sequence>
<reference evidence="3" key="1">
    <citation type="submission" date="2022-12" db="EMBL/GenBank/DDBJ databases">
        <title>New Phytohabitans aurantiacus sp. RD004123 nov., an actinomycete isolated from soil.</title>
        <authorList>
            <person name="Triningsih D.W."/>
            <person name="Harunari E."/>
            <person name="Igarashi Y."/>
        </authorList>
    </citation>
    <scope>NUCLEOTIDE SEQUENCE</scope>
    <source>
        <strain evidence="3">RD004123</strain>
    </source>
</reference>
<dbReference type="SUPFAM" id="SSF47413">
    <property type="entry name" value="lambda repressor-like DNA-binding domains"/>
    <property type="match status" value="1"/>
</dbReference>
<comment type="caution">
    <text evidence="3">The sequence shown here is derived from an EMBL/GenBank/DDBJ whole genome shotgun (WGS) entry which is preliminary data.</text>
</comment>
<evidence type="ECO:0000313" key="4">
    <source>
        <dbReference type="Proteomes" id="UP001144280"/>
    </source>
</evidence>
<dbReference type="EMBL" id="BSDI01000043">
    <property type="protein sequence ID" value="GLI01380.1"/>
    <property type="molecule type" value="Genomic_DNA"/>
</dbReference>
<organism evidence="3 4">
    <name type="scientific">Phytohabitans aurantiacus</name>
    <dbReference type="NCBI Taxonomy" id="3016789"/>
    <lineage>
        <taxon>Bacteria</taxon>
        <taxon>Bacillati</taxon>
        <taxon>Actinomycetota</taxon>
        <taxon>Actinomycetes</taxon>
        <taxon>Micromonosporales</taxon>
        <taxon>Micromonosporaceae</taxon>
    </lineage>
</organism>
<gene>
    <name evidence="3" type="ORF">Pa4123_66560</name>
</gene>
<feature type="domain" description="HTH cro/C1-type" evidence="2">
    <location>
        <begin position="27"/>
        <end position="88"/>
    </location>
</feature>
<proteinExistence type="predicted"/>
<accession>A0ABQ5R3V9</accession>
<evidence type="ECO:0000313" key="3">
    <source>
        <dbReference type="EMBL" id="GLI01380.1"/>
    </source>
</evidence>
<evidence type="ECO:0000259" key="2">
    <source>
        <dbReference type="PROSITE" id="PS50943"/>
    </source>
</evidence>